<keyword evidence="3" id="KW-0274">FAD</keyword>
<dbReference type="RefSeq" id="WP_099520815.1">
    <property type="nucleotide sequence ID" value="NZ_CP016808.1"/>
</dbReference>
<organism evidence="6">
    <name type="scientific">Paenibacillus sp. BIHB 4019</name>
    <dbReference type="NCBI Taxonomy" id="1870819"/>
    <lineage>
        <taxon>Bacteria</taxon>
        <taxon>Bacillati</taxon>
        <taxon>Bacillota</taxon>
        <taxon>Bacilli</taxon>
        <taxon>Bacillales</taxon>
        <taxon>Paenibacillaceae</taxon>
        <taxon>Paenibacillus</taxon>
    </lineage>
</organism>
<proteinExistence type="inferred from homology"/>
<dbReference type="InterPro" id="IPR052397">
    <property type="entry name" value="NADPH-QR_MdaB"/>
</dbReference>
<evidence type="ECO:0000256" key="2">
    <source>
        <dbReference type="ARBA" id="ARBA00022630"/>
    </source>
</evidence>
<name>A0A1B2DQ64_9BACL</name>
<accession>A0A1B2DQ64</accession>
<dbReference type="SUPFAM" id="SSF52218">
    <property type="entry name" value="Flavoproteins"/>
    <property type="match status" value="1"/>
</dbReference>
<dbReference type="InterPro" id="IPR003680">
    <property type="entry name" value="Flavodoxin_fold"/>
</dbReference>
<protein>
    <submittedName>
        <fullName evidence="6">Flavodoxin</fullName>
    </submittedName>
</protein>
<evidence type="ECO:0000256" key="4">
    <source>
        <dbReference type="ARBA" id="ARBA00037981"/>
    </source>
</evidence>
<dbReference type="AlphaFoldDB" id="A0A1B2DQ64"/>
<dbReference type="PANTHER" id="PTHR46305:SF3">
    <property type="entry name" value="NADPH:QUINONE OXIDOREDUCTASE MDAB"/>
    <property type="match status" value="1"/>
</dbReference>
<reference evidence="6" key="1">
    <citation type="submission" date="2016-08" db="EMBL/GenBank/DDBJ databases">
        <title>Complete Genome Seqeunce of Paenibacillus sp. BIHB 4019 from tea rhizoplane.</title>
        <authorList>
            <person name="Thakur R."/>
            <person name="Swarnkar M.K."/>
            <person name="Gulati A."/>
        </authorList>
    </citation>
    <scope>NUCLEOTIDE SEQUENCE [LARGE SCALE GENOMIC DNA]</scope>
    <source>
        <strain evidence="6">BIHB4019</strain>
    </source>
</reference>
<gene>
    <name evidence="6" type="ORF">BBD42_27605</name>
</gene>
<dbReference type="Pfam" id="PF02525">
    <property type="entry name" value="Flavodoxin_2"/>
    <property type="match status" value="1"/>
</dbReference>
<dbReference type="EMBL" id="CP016808">
    <property type="protein sequence ID" value="ANY69845.1"/>
    <property type="molecule type" value="Genomic_DNA"/>
</dbReference>
<feature type="domain" description="Flavodoxin-like fold" evidence="5">
    <location>
        <begin position="3"/>
        <end position="177"/>
    </location>
</feature>
<dbReference type="InterPro" id="IPR029039">
    <property type="entry name" value="Flavoprotein-like_sf"/>
</dbReference>
<dbReference type="PANTHER" id="PTHR46305">
    <property type="match status" value="1"/>
</dbReference>
<dbReference type="Gene3D" id="3.40.50.360">
    <property type="match status" value="1"/>
</dbReference>
<evidence type="ECO:0000259" key="5">
    <source>
        <dbReference type="Pfam" id="PF02525"/>
    </source>
</evidence>
<comment type="similarity">
    <text evidence="4">Belongs to the oxidoreductase MdaB family.</text>
</comment>
<evidence type="ECO:0000313" key="6">
    <source>
        <dbReference type="EMBL" id="ANY69845.1"/>
    </source>
</evidence>
<evidence type="ECO:0000256" key="1">
    <source>
        <dbReference type="ARBA" id="ARBA00001974"/>
    </source>
</evidence>
<evidence type="ECO:0000256" key="3">
    <source>
        <dbReference type="ARBA" id="ARBA00022827"/>
    </source>
</evidence>
<keyword evidence="2" id="KW-0285">Flavoprotein</keyword>
<comment type="cofactor">
    <cofactor evidence="1">
        <name>FAD</name>
        <dbReference type="ChEBI" id="CHEBI:57692"/>
    </cofactor>
</comment>
<sequence>MTNILIVNGHDYYDRAQGKLTQTLVAAAVSQLSAQHAVQTTTVAEGYEVEQEIQKFQWADVIILQTPIYWFSITGLLKKYIDDIYLPNIFFGKATEFGRGGLLTDKKYMLSLTWGSSAAAFSDPAGFLEGKSEDEVLFSVHKTQEYCGLKPLPTFSLYSSMREPDVEDGLAKLEAHLKKTFGL</sequence>